<evidence type="ECO:0000256" key="1">
    <source>
        <dbReference type="SAM" id="MobiDB-lite"/>
    </source>
</evidence>
<sequence>MDLCGRPLGGVGSGRASYTRCRSRVTQGHTATDTALLRVRLELVLWGSKGRESPQNPEPHQCSTTTILSSKHTSTAKPPEKTAQTRKQHNLR</sequence>
<comment type="caution">
    <text evidence="2">The sequence shown here is derived from an EMBL/GenBank/DDBJ whole genome shotgun (WGS) entry which is preliminary data.</text>
</comment>
<feature type="compositionally biased region" description="Polar residues" evidence="1">
    <location>
        <begin position="61"/>
        <end position="76"/>
    </location>
</feature>
<feature type="region of interest" description="Disordered" evidence="1">
    <location>
        <begin position="1"/>
        <end position="29"/>
    </location>
</feature>
<dbReference type="AlphaFoldDB" id="A0AAE1B5M4"/>
<keyword evidence="3" id="KW-1185">Reference proteome</keyword>
<protein>
    <submittedName>
        <fullName evidence="2">Uncharacterized protein</fullName>
    </submittedName>
</protein>
<dbReference type="EMBL" id="JAWDGP010000579">
    <property type="protein sequence ID" value="KAK3799386.1"/>
    <property type="molecule type" value="Genomic_DNA"/>
</dbReference>
<name>A0AAE1B5M4_9GAST</name>
<accession>A0AAE1B5M4</accession>
<organism evidence="2 3">
    <name type="scientific">Elysia crispata</name>
    <name type="common">lettuce slug</name>
    <dbReference type="NCBI Taxonomy" id="231223"/>
    <lineage>
        <taxon>Eukaryota</taxon>
        <taxon>Metazoa</taxon>
        <taxon>Spiralia</taxon>
        <taxon>Lophotrochozoa</taxon>
        <taxon>Mollusca</taxon>
        <taxon>Gastropoda</taxon>
        <taxon>Heterobranchia</taxon>
        <taxon>Euthyneura</taxon>
        <taxon>Panpulmonata</taxon>
        <taxon>Sacoglossa</taxon>
        <taxon>Placobranchoidea</taxon>
        <taxon>Plakobranchidae</taxon>
        <taxon>Elysia</taxon>
    </lineage>
</organism>
<evidence type="ECO:0000313" key="2">
    <source>
        <dbReference type="EMBL" id="KAK3799386.1"/>
    </source>
</evidence>
<proteinExistence type="predicted"/>
<gene>
    <name evidence="2" type="ORF">RRG08_013206</name>
</gene>
<evidence type="ECO:0000313" key="3">
    <source>
        <dbReference type="Proteomes" id="UP001283361"/>
    </source>
</evidence>
<dbReference type="Proteomes" id="UP001283361">
    <property type="component" value="Unassembled WGS sequence"/>
</dbReference>
<reference evidence="2" key="1">
    <citation type="journal article" date="2023" name="G3 (Bethesda)">
        <title>A reference genome for the long-term kleptoplast-retaining sea slug Elysia crispata morphotype clarki.</title>
        <authorList>
            <person name="Eastman K.E."/>
            <person name="Pendleton A.L."/>
            <person name="Shaikh M.A."/>
            <person name="Suttiyut T."/>
            <person name="Ogas R."/>
            <person name="Tomko P."/>
            <person name="Gavelis G."/>
            <person name="Widhalm J.R."/>
            <person name="Wisecaver J.H."/>
        </authorList>
    </citation>
    <scope>NUCLEOTIDE SEQUENCE</scope>
    <source>
        <strain evidence="2">ECLA1</strain>
    </source>
</reference>
<feature type="region of interest" description="Disordered" evidence="1">
    <location>
        <begin position="49"/>
        <end position="92"/>
    </location>
</feature>